<evidence type="ECO:0000256" key="4">
    <source>
        <dbReference type="ARBA" id="ARBA00022806"/>
    </source>
</evidence>
<protein>
    <submittedName>
        <fullName evidence="13">DNA ligase-associated DEXH box helicase</fullName>
    </submittedName>
</protein>
<keyword evidence="2" id="KW-0227">DNA damage</keyword>
<dbReference type="PANTHER" id="PTHR47962">
    <property type="entry name" value="ATP-DEPENDENT HELICASE LHR-RELATED-RELATED"/>
    <property type="match status" value="1"/>
</dbReference>
<evidence type="ECO:0000256" key="7">
    <source>
        <dbReference type="ARBA" id="ARBA00023204"/>
    </source>
</evidence>
<comment type="similarity">
    <text evidence="9">Belongs to the Lhr helicase family. Lhr-Core subfamily.</text>
</comment>
<dbReference type="InterPro" id="IPR013701">
    <property type="entry name" value="Lhr-like_DEAD/DEAH_assoc"/>
</dbReference>
<evidence type="ECO:0000256" key="6">
    <source>
        <dbReference type="ARBA" id="ARBA00023125"/>
    </source>
</evidence>
<keyword evidence="3" id="KW-0378">Hydrolase</keyword>
<keyword evidence="1" id="KW-0547">Nucleotide-binding</keyword>
<dbReference type="RefSeq" id="WP_431355958.1">
    <property type="nucleotide sequence ID" value="NZ_BSNJ01000003.1"/>
</dbReference>
<evidence type="ECO:0000256" key="1">
    <source>
        <dbReference type="ARBA" id="ARBA00022741"/>
    </source>
</evidence>
<evidence type="ECO:0000259" key="11">
    <source>
        <dbReference type="PROSITE" id="PS51192"/>
    </source>
</evidence>
<feature type="domain" description="Helicase C-terminal" evidence="12">
    <location>
        <begin position="283"/>
        <end position="444"/>
    </location>
</feature>
<evidence type="ECO:0000256" key="8">
    <source>
        <dbReference type="ARBA" id="ARBA00023235"/>
    </source>
</evidence>
<comment type="caution">
    <text evidence="13">The sequence shown here is derived from an EMBL/GenBank/DDBJ whole genome shotgun (WGS) entry which is preliminary data.</text>
</comment>
<dbReference type="Proteomes" id="UP001161390">
    <property type="component" value="Unassembled WGS sequence"/>
</dbReference>
<feature type="region of interest" description="Disordered" evidence="10">
    <location>
        <begin position="867"/>
        <end position="889"/>
    </location>
</feature>
<proteinExistence type="inferred from homology"/>
<dbReference type="Pfam" id="PF08494">
    <property type="entry name" value="DEAD_assoc"/>
    <property type="match status" value="1"/>
</dbReference>
<accession>A0ABQ5UZS4</accession>
<evidence type="ECO:0000259" key="12">
    <source>
        <dbReference type="PROSITE" id="PS51194"/>
    </source>
</evidence>
<dbReference type="Pfam" id="PF00270">
    <property type="entry name" value="DEAD"/>
    <property type="match status" value="1"/>
</dbReference>
<dbReference type="Gene3D" id="3.40.50.300">
    <property type="entry name" value="P-loop containing nucleotide triphosphate hydrolases"/>
    <property type="match status" value="2"/>
</dbReference>
<sequence>MDEGRGPDARWDNGAWAEMNRSGSTLSYVSNLVSVAPTSSEPLIPSDIDGWFAAQGWRVRDYQRRMVDQFAQGRDTLLIAPTGGGKTLAGFLPSLCDLAKKKEDRPSDAEPALHTLYISPLRALTNDIERNLMRPVTDLSLPIEIGIRTGDTKSYQRKKQQTRPPDILLTTPESLMLLLSYDNAPNYFASLKCVVIDEMHSFTTGKRGDFTALALARLQTLAPDHVRFGLSATVAQPDKAAAWLGPTGAPADRIEVAGDTPPAITIIEPEGRFPLGGHSSRFAVRDIYQIIRDHRTAIVFVNTRAQAEVLFQQLWEANEDGLPIGVYHGSLARDRRQKTESLIASGQMRAVVSTSALEMGIDWGDVDVIIQVGAPKGVSRLLQRIGRSNHRIDEASKAVLVPTNPLEVVECDVAIQAIEGGHRDGETYSDGAMDVVVQYLVNRGCAGPLKKREALAEIRSAWPYRHVTKADFDAILAFAVDGGYALKNYERFKRLRQTSRGYMIADKFAARRHRMNIGTIVEYAKLKVRRIPSPKSKRGRVVGEIEERFVMNLNPGDTFAFAGETLRYQGIRDMAVEAVPAPRARPKIPAYAGGMMPLSSYLADGVRAVVSDPAQWHRLPDQVEQWLTLQSLFSDLPGPDGLLVESFFDRNDHVLLVHTFEGRKVNNALGFLLTKRMETQRLAPINFTITDYALTITSLEPVNSLDGLLDTDILDAELDDWIVNSPMIKRSFRKIATIAGLTEQRLPGQQRTMKQVTFSTDLIYDVLLKYEPDHILLRIAREEAESDLLDIGRLRGFLSEVAGKTVFRTLPHASPLSIPAMMQVGKERIRGEAQDRLMAEASHVQDYMNGVGDSLLDQVRDYVDRAAKQEPDGGARTPATPTTPGHGTA</sequence>
<dbReference type="EMBL" id="BSNJ01000003">
    <property type="protein sequence ID" value="GLQ20756.1"/>
    <property type="molecule type" value="Genomic_DNA"/>
</dbReference>
<evidence type="ECO:0000256" key="10">
    <source>
        <dbReference type="SAM" id="MobiDB-lite"/>
    </source>
</evidence>
<dbReference type="PANTHER" id="PTHR47962:SF3">
    <property type="entry name" value="LARGE ATP-DEPENDENT HELICASE-RELATED PROTEIN"/>
    <property type="match status" value="1"/>
</dbReference>
<dbReference type="NCBIfam" id="TIGR04121">
    <property type="entry name" value="DEXH_lig_assoc"/>
    <property type="match status" value="1"/>
</dbReference>
<dbReference type="GO" id="GO:0016874">
    <property type="term" value="F:ligase activity"/>
    <property type="evidence" value="ECO:0007669"/>
    <property type="project" value="UniProtKB-KW"/>
</dbReference>
<evidence type="ECO:0000256" key="2">
    <source>
        <dbReference type="ARBA" id="ARBA00022763"/>
    </source>
</evidence>
<evidence type="ECO:0000313" key="13">
    <source>
        <dbReference type="EMBL" id="GLQ20756.1"/>
    </source>
</evidence>
<evidence type="ECO:0000256" key="3">
    <source>
        <dbReference type="ARBA" id="ARBA00022801"/>
    </source>
</evidence>
<dbReference type="InterPro" id="IPR045628">
    <property type="entry name" value="Lhr_WH_dom"/>
</dbReference>
<keyword evidence="13" id="KW-0436">Ligase</keyword>
<keyword evidence="5" id="KW-0067">ATP-binding</keyword>
<dbReference type="InterPro" id="IPR027417">
    <property type="entry name" value="P-loop_NTPase"/>
</dbReference>
<evidence type="ECO:0000313" key="14">
    <source>
        <dbReference type="Proteomes" id="UP001161390"/>
    </source>
</evidence>
<dbReference type="PIRSF" id="PIRSF037307">
    <property type="entry name" value="Lhr-like_helic_prd"/>
    <property type="match status" value="1"/>
</dbReference>
<keyword evidence="14" id="KW-1185">Reference proteome</keyword>
<dbReference type="InterPro" id="IPR052511">
    <property type="entry name" value="ATP-dep_Helicase"/>
</dbReference>
<evidence type="ECO:0000256" key="9">
    <source>
        <dbReference type="ARBA" id="ARBA00093467"/>
    </source>
</evidence>
<keyword evidence="4" id="KW-0347">Helicase</keyword>
<name>A0ABQ5UZS4_9PROT</name>
<dbReference type="PROSITE" id="PS51192">
    <property type="entry name" value="HELICASE_ATP_BIND_1"/>
    <property type="match status" value="1"/>
</dbReference>
<dbReference type="InterPro" id="IPR014001">
    <property type="entry name" value="Helicase_ATP-bd"/>
</dbReference>
<dbReference type="InterPro" id="IPR026362">
    <property type="entry name" value="DEXH_lig_assoc"/>
</dbReference>
<dbReference type="Pfam" id="PF19306">
    <property type="entry name" value="WHD_Lhr"/>
    <property type="match status" value="1"/>
</dbReference>
<feature type="compositionally biased region" description="Low complexity" evidence="10">
    <location>
        <begin position="874"/>
        <end position="889"/>
    </location>
</feature>
<evidence type="ECO:0000256" key="5">
    <source>
        <dbReference type="ARBA" id="ARBA00022840"/>
    </source>
</evidence>
<feature type="domain" description="Helicase ATP-binding" evidence="11">
    <location>
        <begin position="67"/>
        <end position="245"/>
    </location>
</feature>
<gene>
    <name evidence="13" type="ORF">GCM10007854_17110</name>
</gene>
<keyword evidence="8" id="KW-0413">Isomerase</keyword>
<dbReference type="PROSITE" id="PS51194">
    <property type="entry name" value="HELICASE_CTER"/>
    <property type="match status" value="1"/>
</dbReference>
<dbReference type="InterPro" id="IPR001650">
    <property type="entry name" value="Helicase_C-like"/>
</dbReference>
<dbReference type="Pfam" id="PF00271">
    <property type="entry name" value="Helicase_C"/>
    <property type="match status" value="1"/>
</dbReference>
<dbReference type="SUPFAM" id="SSF52540">
    <property type="entry name" value="P-loop containing nucleoside triphosphate hydrolases"/>
    <property type="match status" value="1"/>
</dbReference>
<reference evidence="13" key="2">
    <citation type="submission" date="2023-01" db="EMBL/GenBank/DDBJ databases">
        <title>Draft genome sequence of Algimonas porphyrae strain NBRC 108216.</title>
        <authorList>
            <person name="Sun Q."/>
            <person name="Mori K."/>
        </authorList>
    </citation>
    <scope>NUCLEOTIDE SEQUENCE</scope>
    <source>
        <strain evidence="13">NBRC 108216</strain>
    </source>
</reference>
<organism evidence="13 14">
    <name type="scientific">Algimonas porphyrae</name>
    <dbReference type="NCBI Taxonomy" id="1128113"/>
    <lineage>
        <taxon>Bacteria</taxon>
        <taxon>Pseudomonadati</taxon>
        <taxon>Pseudomonadota</taxon>
        <taxon>Alphaproteobacteria</taxon>
        <taxon>Maricaulales</taxon>
        <taxon>Robiginitomaculaceae</taxon>
        <taxon>Algimonas</taxon>
    </lineage>
</organism>
<dbReference type="SMART" id="SM00487">
    <property type="entry name" value="DEXDc"/>
    <property type="match status" value="1"/>
</dbReference>
<reference evidence="13" key="1">
    <citation type="journal article" date="2014" name="Int. J. Syst. Evol. Microbiol.">
        <title>Complete genome of a new Firmicutes species belonging to the dominant human colonic microbiota ('Ruminococcus bicirculans') reveals two chromosomes and a selective capacity to utilize plant glucans.</title>
        <authorList>
            <consortium name="NISC Comparative Sequencing Program"/>
            <person name="Wegmann U."/>
            <person name="Louis P."/>
            <person name="Goesmann A."/>
            <person name="Henrissat B."/>
            <person name="Duncan S.H."/>
            <person name="Flint H.J."/>
        </authorList>
    </citation>
    <scope>NUCLEOTIDE SEQUENCE</scope>
    <source>
        <strain evidence="13">NBRC 108216</strain>
    </source>
</reference>
<dbReference type="InterPro" id="IPR011545">
    <property type="entry name" value="DEAD/DEAH_box_helicase_dom"/>
</dbReference>
<keyword evidence="7" id="KW-0234">DNA repair</keyword>
<dbReference type="InterPro" id="IPR017170">
    <property type="entry name" value="Lhr-like"/>
</dbReference>
<dbReference type="SMART" id="SM00490">
    <property type="entry name" value="HELICc"/>
    <property type="match status" value="1"/>
</dbReference>
<keyword evidence="6" id="KW-0238">DNA-binding</keyword>